<feature type="domain" description="Dynamin N-terminal" evidence="7">
    <location>
        <begin position="48"/>
        <end position="201"/>
    </location>
</feature>
<comment type="subcellular location">
    <subcellularLocation>
        <location evidence="1">Membrane</location>
    </subcellularLocation>
</comment>
<sequence length="1209" mass="138487">MISSVTKLVEASQIAALYDEFMKSEHVTQANKALDLLEKFDRNELVLCFAGHFSAGKSSMINHLLEEEILPNSPIPTSANVVKITSGGGYAKVYFNQENPVEYKEPYDLNQIKQFCKDGDSINKVEINKKTSIIPNDVAILDTPGIDSSNDADRIMTESSLHTVDVVFYVMDYNHVQSEVNLTFLRDLEIQGIPTYVVINQIDKHSDHELTFKQFKDSVNHVFAEWGIHPKHTFYTSLKDLQAPNNQYSKLKQEFQQLMTNHVDRIEETIQKSLQVLIEKHLDWVALQYEEQKESLENVLNELKPRLPHGDQNHLESEMSQLEEIPKIVESGLKSLINTTLQNAYLMPFEVREHADALLKSYQDGFKVGLLSTKKKVDVERQTRLDAFYDALKPVIDASLEWKIREKLSTFAKENDITNPKIIHHIQALQVPFEKESLVDLIKTGAGMTGEYLLVYTDDIANEVKRKAQEASFLIRELMMEEKQEQVQGKIQKLKDQLDLLTKMQAVETELSQIDEKLNAYHAKLNALLQDKLPNNSLVKEVRKVIENRENEVSLSPVPPKEDTDDVTEAFEQGGKKDTRNVRESVVNVDTAIKHIELTLNQLHLLPGLQTIEKDLMQKKQRLENRQYTVALFGAFSAGKSSFSNALMGESVLPVSPNPTTAAINKISAPTDNYKNKTVVVKVKDKRTILTDIQSIMYEDQEHLDGQIDKIAKELLQVQTITQKQRSFLHAVLEGYDQLFSNLGREITISFEELSTYVSKESLACYVEWMELYYDCALTRQGITLVDTPGADSVNARHTDVAFQYIKQADAILFVTYYNHAFTQADRTFLMQLGRVKDAFSLDKMFFIVNAADLAKDEEELELVKTYVREQLQIYGVTNPKMYALSSHLALKEKQANDHDHQSGIKQFEKDFDSFINQDLMQILIQSALYDINRSHTQLEKYIYSAQLNNDEKQALLSSYKGKEQSVKEVIKEEDSSTLAKGIDQKIDKQLYYVHERLSIQFGDRFKQAFNPSTIQSNGKQAKVELDKCLSHLLHAIGIELAEELRAVSLRIEAFINERAREFNALLDQRSKKVEPDLALPQPESYQFETPNFDQAFQDANRGNFQKALATFKNTKSFFEKNEKEVMKDELWSSISPLVEVYIAQNNAYMQSYYREGWSDFCNLIRDHAQGAIDTYFEGIYHSLTEGMDVDKLQSAKDHIEAIIRNFEQ</sequence>
<dbReference type="Gene3D" id="3.40.50.300">
    <property type="entry name" value="P-loop containing nucleotide triphosphate hydrolases"/>
    <property type="match status" value="2"/>
</dbReference>
<keyword evidence="9" id="KW-1185">Reference proteome</keyword>
<dbReference type="Pfam" id="PF00350">
    <property type="entry name" value="Dynamin_N"/>
    <property type="match status" value="2"/>
</dbReference>
<dbReference type="RefSeq" id="WP_259869546.1">
    <property type="nucleotide sequence ID" value="NZ_JAMQJZ010000010.1"/>
</dbReference>
<feature type="coiled-coil region" evidence="6">
    <location>
        <begin position="484"/>
        <end position="531"/>
    </location>
</feature>
<keyword evidence="2" id="KW-0547">Nucleotide-binding</keyword>
<evidence type="ECO:0000256" key="2">
    <source>
        <dbReference type="ARBA" id="ARBA00022741"/>
    </source>
</evidence>
<accession>A0A9X3WPN1</accession>
<dbReference type="SUPFAM" id="SSF52540">
    <property type="entry name" value="P-loop containing nucleoside triphosphate hydrolases"/>
    <property type="match status" value="2"/>
</dbReference>
<feature type="domain" description="Dynamin N-terminal" evidence="7">
    <location>
        <begin position="630"/>
        <end position="850"/>
    </location>
</feature>
<dbReference type="AlphaFoldDB" id="A0A9X3WPN1"/>
<dbReference type="GO" id="GO:0005525">
    <property type="term" value="F:GTP binding"/>
    <property type="evidence" value="ECO:0007669"/>
    <property type="project" value="UniProtKB-KW"/>
</dbReference>
<dbReference type="NCBIfam" id="TIGR00231">
    <property type="entry name" value="small_GTP"/>
    <property type="match status" value="1"/>
</dbReference>
<dbReference type="InterPro" id="IPR027094">
    <property type="entry name" value="Mitofusin_fam"/>
</dbReference>
<dbReference type="PANTHER" id="PTHR10465:SF0">
    <property type="entry name" value="SARCALUMENIN"/>
    <property type="match status" value="1"/>
</dbReference>
<evidence type="ECO:0000313" key="8">
    <source>
        <dbReference type="EMBL" id="MDC3421276.1"/>
    </source>
</evidence>
<keyword evidence="3" id="KW-0378">Hydrolase</keyword>
<evidence type="ECO:0000256" key="6">
    <source>
        <dbReference type="SAM" id="Coils"/>
    </source>
</evidence>
<evidence type="ECO:0000259" key="7">
    <source>
        <dbReference type="Pfam" id="PF00350"/>
    </source>
</evidence>
<dbReference type="InterPro" id="IPR027417">
    <property type="entry name" value="P-loop_NTPase"/>
</dbReference>
<keyword evidence="5" id="KW-0472">Membrane</keyword>
<dbReference type="PANTHER" id="PTHR10465">
    <property type="entry name" value="TRANSMEMBRANE GTPASE FZO1"/>
    <property type="match status" value="1"/>
</dbReference>
<keyword evidence="6" id="KW-0175">Coiled coil</keyword>
<proteinExistence type="predicted"/>
<name>A0A9X3WPN1_9BACI</name>
<keyword evidence="4" id="KW-0342">GTP-binding</keyword>
<reference evidence="8" key="1">
    <citation type="submission" date="2022-06" db="EMBL/GenBank/DDBJ databases">
        <title>Aquibacillus sp. a new bacterium isolated from soil saline samples.</title>
        <authorList>
            <person name="Galisteo C."/>
            <person name="De La Haba R."/>
            <person name="Sanchez-Porro C."/>
            <person name="Ventosa A."/>
        </authorList>
    </citation>
    <scope>NUCLEOTIDE SEQUENCE</scope>
    <source>
        <strain evidence="8">JCM 12387</strain>
    </source>
</reference>
<gene>
    <name evidence="8" type="ORF">NC661_12935</name>
</gene>
<dbReference type="CDD" id="cd09912">
    <property type="entry name" value="DLP_2"/>
    <property type="match status" value="2"/>
</dbReference>
<evidence type="ECO:0000256" key="1">
    <source>
        <dbReference type="ARBA" id="ARBA00004370"/>
    </source>
</evidence>
<evidence type="ECO:0000256" key="4">
    <source>
        <dbReference type="ARBA" id="ARBA00023134"/>
    </source>
</evidence>
<organism evidence="8 9">
    <name type="scientific">Aquibacillus koreensis</name>
    <dbReference type="NCBI Taxonomy" id="279446"/>
    <lineage>
        <taxon>Bacteria</taxon>
        <taxon>Bacillati</taxon>
        <taxon>Bacillota</taxon>
        <taxon>Bacilli</taxon>
        <taxon>Bacillales</taxon>
        <taxon>Bacillaceae</taxon>
        <taxon>Aquibacillus</taxon>
    </lineage>
</organism>
<dbReference type="Proteomes" id="UP001145072">
    <property type="component" value="Unassembled WGS sequence"/>
</dbReference>
<evidence type="ECO:0000313" key="9">
    <source>
        <dbReference type="Proteomes" id="UP001145072"/>
    </source>
</evidence>
<evidence type="ECO:0000256" key="3">
    <source>
        <dbReference type="ARBA" id="ARBA00022801"/>
    </source>
</evidence>
<protein>
    <submittedName>
        <fullName evidence="8">Dynamin family protein</fullName>
    </submittedName>
</protein>
<dbReference type="InterPro" id="IPR045063">
    <property type="entry name" value="Dynamin_N"/>
</dbReference>
<evidence type="ECO:0000256" key="5">
    <source>
        <dbReference type="ARBA" id="ARBA00023136"/>
    </source>
</evidence>
<dbReference type="GO" id="GO:0016020">
    <property type="term" value="C:membrane"/>
    <property type="evidence" value="ECO:0007669"/>
    <property type="project" value="UniProtKB-SubCell"/>
</dbReference>
<dbReference type="EMBL" id="JAMQJZ010000010">
    <property type="protein sequence ID" value="MDC3421276.1"/>
    <property type="molecule type" value="Genomic_DNA"/>
</dbReference>
<dbReference type="InterPro" id="IPR005225">
    <property type="entry name" value="Small_GTP-bd"/>
</dbReference>
<comment type="caution">
    <text evidence="8">The sequence shown here is derived from an EMBL/GenBank/DDBJ whole genome shotgun (WGS) entry which is preliminary data.</text>
</comment>
<dbReference type="GO" id="GO:0003924">
    <property type="term" value="F:GTPase activity"/>
    <property type="evidence" value="ECO:0007669"/>
    <property type="project" value="InterPro"/>
</dbReference>